<organism evidence="3 4">
    <name type="scientific">Brassica carinata</name>
    <name type="common">Ethiopian mustard</name>
    <name type="synonym">Abyssinian cabbage</name>
    <dbReference type="NCBI Taxonomy" id="52824"/>
    <lineage>
        <taxon>Eukaryota</taxon>
        <taxon>Viridiplantae</taxon>
        <taxon>Streptophyta</taxon>
        <taxon>Embryophyta</taxon>
        <taxon>Tracheophyta</taxon>
        <taxon>Spermatophyta</taxon>
        <taxon>Magnoliopsida</taxon>
        <taxon>eudicotyledons</taxon>
        <taxon>Gunneridae</taxon>
        <taxon>Pentapetalae</taxon>
        <taxon>rosids</taxon>
        <taxon>malvids</taxon>
        <taxon>Brassicales</taxon>
        <taxon>Brassicaceae</taxon>
        <taxon>Brassiceae</taxon>
        <taxon>Brassica</taxon>
    </lineage>
</organism>
<proteinExistence type="inferred from homology"/>
<comment type="caution">
    <text evidence="3">The sequence shown here is derived from an EMBL/GenBank/DDBJ whole genome shotgun (WGS) entry which is preliminary data.</text>
</comment>
<dbReference type="AlphaFoldDB" id="A0A8X7QCZ6"/>
<dbReference type="SUPFAM" id="SSF55961">
    <property type="entry name" value="Bet v1-like"/>
    <property type="match status" value="1"/>
</dbReference>
<reference evidence="3 4" key="1">
    <citation type="submission" date="2020-02" db="EMBL/GenBank/DDBJ databases">
        <authorList>
            <person name="Ma Q."/>
            <person name="Huang Y."/>
            <person name="Song X."/>
            <person name="Pei D."/>
        </authorList>
    </citation>
    <scope>NUCLEOTIDE SEQUENCE [LARGE SCALE GENOMIC DNA]</scope>
    <source>
        <strain evidence="3">Sxm20200214</strain>
        <tissue evidence="3">Leaf</tissue>
    </source>
</reference>
<evidence type="ECO:0000259" key="2">
    <source>
        <dbReference type="SMART" id="SM01037"/>
    </source>
</evidence>
<gene>
    <name evidence="3" type="ORF">Bca52824_062571</name>
</gene>
<name>A0A8X7QCZ6_BRACI</name>
<dbReference type="GO" id="GO:0006952">
    <property type="term" value="P:defense response"/>
    <property type="evidence" value="ECO:0007669"/>
    <property type="project" value="InterPro"/>
</dbReference>
<dbReference type="PANTHER" id="PTHR31338:SF22">
    <property type="entry name" value="MAJOR LATEX HOMOLOGUE TYPE2-RELATED"/>
    <property type="match status" value="1"/>
</dbReference>
<dbReference type="PANTHER" id="PTHR31338">
    <property type="entry name" value="POLYKETIDE CYCLASE/DEHYDRASE AND LIPID TRANSPORT SUPERFAMILY PROTEIN"/>
    <property type="match status" value="1"/>
</dbReference>
<dbReference type="SMART" id="SM01037">
    <property type="entry name" value="Bet_v_1"/>
    <property type="match status" value="1"/>
</dbReference>
<dbReference type="Proteomes" id="UP000886595">
    <property type="component" value="Unassembled WGS sequence"/>
</dbReference>
<comment type="similarity">
    <text evidence="1">Belongs to the MLP family.</text>
</comment>
<dbReference type="InterPro" id="IPR000916">
    <property type="entry name" value="Bet_v_I/MLP"/>
</dbReference>
<evidence type="ECO:0000313" key="4">
    <source>
        <dbReference type="Proteomes" id="UP000886595"/>
    </source>
</evidence>
<accession>A0A8X7QCZ6</accession>
<evidence type="ECO:0000313" key="3">
    <source>
        <dbReference type="EMBL" id="KAG2268016.1"/>
    </source>
</evidence>
<keyword evidence="4" id="KW-1185">Reference proteome</keyword>
<dbReference type="EMBL" id="JAAMPC010000013">
    <property type="protein sequence ID" value="KAG2268016.1"/>
    <property type="molecule type" value="Genomic_DNA"/>
</dbReference>
<dbReference type="InterPro" id="IPR023393">
    <property type="entry name" value="START-like_dom_sf"/>
</dbReference>
<feature type="domain" description="Bet v I/Major latex protein" evidence="2">
    <location>
        <begin position="1"/>
        <end position="92"/>
    </location>
</feature>
<dbReference type="OrthoDB" id="1072116at2759"/>
<dbReference type="Pfam" id="PF00407">
    <property type="entry name" value="Bet_v_1"/>
    <property type="match status" value="1"/>
</dbReference>
<dbReference type="InterPro" id="IPR052006">
    <property type="entry name" value="MLP-like"/>
</dbReference>
<evidence type="ECO:0000256" key="1">
    <source>
        <dbReference type="ARBA" id="ARBA00038242"/>
    </source>
</evidence>
<sequence length="94" mass="11117">MYKDGKQEVYKEKREIDDEKMTVTSRGLEGHVMEQFKEYDIIFQFIQKSKEGCVCKLTLVWEKRNEDVPEPISYTKLLKSLVADMGDHILKDQN</sequence>
<protein>
    <recommendedName>
        <fullName evidence="2">Bet v I/Major latex protein domain-containing protein</fullName>
    </recommendedName>
</protein>
<dbReference type="Gene3D" id="3.30.530.20">
    <property type="match status" value="1"/>
</dbReference>